<name>A0A917PGT6_9DEIO</name>
<evidence type="ECO:0000313" key="1">
    <source>
        <dbReference type="EMBL" id="GGJ76995.1"/>
    </source>
</evidence>
<keyword evidence="2" id="KW-1185">Reference proteome</keyword>
<reference evidence="1" key="1">
    <citation type="journal article" date="2014" name="Int. J. Syst. Evol. Microbiol.">
        <title>Complete genome sequence of Corynebacterium casei LMG S-19264T (=DSM 44701T), isolated from a smear-ripened cheese.</title>
        <authorList>
            <consortium name="US DOE Joint Genome Institute (JGI-PGF)"/>
            <person name="Walter F."/>
            <person name="Albersmeier A."/>
            <person name="Kalinowski J."/>
            <person name="Ruckert C."/>
        </authorList>
    </citation>
    <scope>NUCLEOTIDE SEQUENCE</scope>
    <source>
        <strain evidence="1">JCM 14371</strain>
    </source>
</reference>
<sequence length="83" mass="9025">MWNIHPDVLVTDLDDELVLLHPLRSEMFSLNAAGGVIWRALPGTAEALVAALTDAFDVTTAEAEADVDALLRELAARDLVRRS</sequence>
<proteinExistence type="predicted"/>
<gene>
    <name evidence="1" type="ORF">GCM10008939_21340</name>
</gene>
<dbReference type="InterPro" id="IPR041881">
    <property type="entry name" value="PqqD_sf"/>
</dbReference>
<dbReference type="EMBL" id="BMOE01000006">
    <property type="protein sequence ID" value="GGJ76995.1"/>
    <property type="molecule type" value="Genomic_DNA"/>
</dbReference>
<protein>
    <recommendedName>
        <fullName evidence="3">PqqD family protein</fullName>
    </recommendedName>
</protein>
<organism evidence="1 2">
    <name type="scientific">Deinococcus aquiradiocola</name>
    <dbReference type="NCBI Taxonomy" id="393059"/>
    <lineage>
        <taxon>Bacteria</taxon>
        <taxon>Thermotogati</taxon>
        <taxon>Deinococcota</taxon>
        <taxon>Deinococci</taxon>
        <taxon>Deinococcales</taxon>
        <taxon>Deinococcaceae</taxon>
        <taxon>Deinococcus</taxon>
    </lineage>
</organism>
<dbReference type="AlphaFoldDB" id="A0A917PGT6"/>
<dbReference type="Proteomes" id="UP000635726">
    <property type="component" value="Unassembled WGS sequence"/>
</dbReference>
<dbReference type="Pfam" id="PF05402">
    <property type="entry name" value="PqqD"/>
    <property type="match status" value="1"/>
</dbReference>
<reference evidence="1" key="2">
    <citation type="submission" date="2020-09" db="EMBL/GenBank/DDBJ databases">
        <authorList>
            <person name="Sun Q."/>
            <person name="Ohkuma M."/>
        </authorList>
    </citation>
    <scope>NUCLEOTIDE SEQUENCE</scope>
    <source>
        <strain evidence="1">JCM 14371</strain>
    </source>
</reference>
<evidence type="ECO:0008006" key="3">
    <source>
        <dbReference type="Google" id="ProtNLM"/>
    </source>
</evidence>
<accession>A0A917PGT6</accession>
<dbReference type="InterPro" id="IPR008792">
    <property type="entry name" value="PQQD"/>
</dbReference>
<dbReference type="Gene3D" id="1.10.10.1150">
    <property type="entry name" value="Coenzyme PQQ synthesis protein D (PqqD)"/>
    <property type="match status" value="1"/>
</dbReference>
<comment type="caution">
    <text evidence="1">The sequence shown here is derived from an EMBL/GenBank/DDBJ whole genome shotgun (WGS) entry which is preliminary data.</text>
</comment>
<evidence type="ECO:0000313" key="2">
    <source>
        <dbReference type="Proteomes" id="UP000635726"/>
    </source>
</evidence>